<accession>A0ABW3P8I9</accession>
<evidence type="ECO:0000256" key="2">
    <source>
        <dbReference type="PROSITE-ProRule" id="PRU00335"/>
    </source>
</evidence>
<keyword evidence="1 2" id="KW-0238">DNA-binding</keyword>
<proteinExistence type="predicted"/>
<keyword evidence="5" id="KW-1185">Reference proteome</keyword>
<evidence type="ECO:0000313" key="4">
    <source>
        <dbReference type="EMBL" id="MFD1107248.1"/>
    </source>
</evidence>
<comment type="caution">
    <text evidence="4">The sequence shown here is derived from an EMBL/GenBank/DDBJ whole genome shotgun (WGS) entry which is preliminary data.</text>
</comment>
<dbReference type="InterPro" id="IPR009057">
    <property type="entry name" value="Homeodomain-like_sf"/>
</dbReference>
<reference evidence="5" key="1">
    <citation type="journal article" date="2019" name="Int. J. Syst. Evol. Microbiol.">
        <title>The Global Catalogue of Microorganisms (GCM) 10K type strain sequencing project: providing services to taxonomists for standard genome sequencing and annotation.</title>
        <authorList>
            <consortium name="The Broad Institute Genomics Platform"/>
            <consortium name="The Broad Institute Genome Sequencing Center for Infectious Disease"/>
            <person name="Wu L."/>
            <person name="Ma J."/>
        </authorList>
    </citation>
    <scope>NUCLEOTIDE SEQUENCE [LARGE SCALE GENOMIC DNA]</scope>
    <source>
        <strain evidence="5">CCUG 54329</strain>
    </source>
</reference>
<evidence type="ECO:0000259" key="3">
    <source>
        <dbReference type="PROSITE" id="PS50977"/>
    </source>
</evidence>
<sequence>MSIKRLRLSPDESRLAAVEAARALLIETGPQSVTLKAVAARIGRTHANLLHHFGSAAGLQKALAGHLADVITANIGEAVDAARRGEVSPRTIVDMTFDAFDAQGAGALASWMLSSGNEDALDPVVEAIHRLVDKLAASALTPNLAGLIRENTLMLVLLALGDSQLGGPMAAAIGLSREKAREIATRSLTHALMQEAATLAQQAGATQQAKV</sequence>
<evidence type="ECO:0000313" key="5">
    <source>
        <dbReference type="Proteomes" id="UP001597203"/>
    </source>
</evidence>
<dbReference type="Pfam" id="PF00440">
    <property type="entry name" value="TetR_N"/>
    <property type="match status" value="1"/>
</dbReference>
<dbReference type="EMBL" id="JBHTLS010000135">
    <property type="protein sequence ID" value="MFD1107248.1"/>
    <property type="molecule type" value="Genomic_DNA"/>
</dbReference>
<dbReference type="PROSITE" id="PS50977">
    <property type="entry name" value="HTH_TETR_2"/>
    <property type="match status" value="1"/>
</dbReference>
<dbReference type="Proteomes" id="UP001597203">
    <property type="component" value="Unassembled WGS sequence"/>
</dbReference>
<evidence type="ECO:0000256" key="1">
    <source>
        <dbReference type="ARBA" id="ARBA00023125"/>
    </source>
</evidence>
<feature type="DNA-binding region" description="H-T-H motif" evidence="2">
    <location>
        <begin position="34"/>
        <end position="53"/>
    </location>
</feature>
<dbReference type="Gene3D" id="1.10.357.10">
    <property type="entry name" value="Tetracycline Repressor, domain 2"/>
    <property type="match status" value="1"/>
</dbReference>
<dbReference type="SUPFAM" id="SSF46689">
    <property type="entry name" value="Homeodomain-like"/>
    <property type="match status" value="1"/>
</dbReference>
<dbReference type="RefSeq" id="WP_380914655.1">
    <property type="nucleotide sequence ID" value="NZ_JBHTLS010000135.1"/>
</dbReference>
<protein>
    <submittedName>
        <fullName evidence="4">TetR/AcrR family transcriptional regulator</fullName>
    </submittedName>
</protein>
<feature type="domain" description="HTH tetR-type" evidence="3">
    <location>
        <begin position="11"/>
        <end position="71"/>
    </location>
</feature>
<name>A0ABW3P8I9_9SPHN</name>
<gene>
    <name evidence="4" type="ORF">ACFQ24_20470</name>
</gene>
<organism evidence="4 5">
    <name type="scientific">Sphingobium olei</name>
    <dbReference type="NCBI Taxonomy" id="420955"/>
    <lineage>
        <taxon>Bacteria</taxon>
        <taxon>Pseudomonadati</taxon>
        <taxon>Pseudomonadota</taxon>
        <taxon>Alphaproteobacteria</taxon>
        <taxon>Sphingomonadales</taxon>
        <taxon>Sphingomonadaceae</taxon>
        <taxon>Sphingobium</taxon>
    </lineage>
</organism>
<dbReference type="InterPro" id="IPR001647">
    <property type="entry name" value="HTH_TetR"/>
</dbReference>